<keyword evidence="4" id="KW-0255">Endonuclease</keyword>
<dbReference type="GO" id="GO:0003676">
    <property type="term" value="F:nucleic acid binding"/>
    <property type="evidence" value="ECO:0007669"/>
    <property type="project" value="InterPro"/>
</dbReference>
<organism evidence="4">
    <name type="scientific">Rhodnius neglectus</name>
    <dbReference type="NCBI Taxonomy" id="72488"/>
    <lineage>
        <taxon>Eukaryota</taxon>
        <taxon>Metazoa</taxon>
        <taxon>Ecdysozoa</taxon>
        <taxon>Arthropoda</taxon>
        <taxon>Hexapoda</taxon>
        <taxon>Insecta</taxon>
        <taxon>Pterygota</taxon>
        <taxon>Neoptera</taxon>
        <taxon>Paraneoptera</taxon>
        <taxon>Hemiptera</taxon>
        <taxon>Heteroptera</taxon>
        <taxon>Panheteroptera</taxon>
        <taxon>Cimicomorpha</taxon>
        <taxon>Reduviidae</taxon>
        <taxon>Triatominae</taxon>
        <taxon>Rhodnius</taxon>
    </lineage>
</organism>
<evidence type="ECO:0000256" key="1">
    <source>
        <dbReference type="ARBA" id="ARBA00006091"/>
    </source>
</evidence>
<dbReference type="GO" id="GO:0005634">
    <property type="term" value="C:nucleus"/>
    <property type="evidence" value="ECO:0007669"/>
    <property type="project" value="UniProtKB-ARBA"/>
</dbReference>
<dbReference type="PANTHER" id="PTHR28582">
    <property type="entry name" value="TRNA-SPLICING ENDONUCLEASE SUBUNIT SEN15"/>
    <property type="match status" value="1"/>
</dbReference>
<dbReference type="GO" id="GO:0006388">
    <property type="term" value="P:tRNA splicing, via endonucleolytic cleavage and ligation"/>
    <property type="evidence" value="ECO:0007669"/>
    <property type="project" value="InterPro"/>
</dbReference>
<evidence type="ECO:0000259" key="3">
    <source>
        <dbReference type="Pfam" id="PF09631"/>
    </source>
</evidence>
<name>A0A0N7Z8I5_9HEMI</name>
<dbReference type="SUPFAM" id="SSF53032">
    <property type="entry name" value="tRNA-intron endonuclease catalytic domain-like"/>
    <property type="match status" value="1"/>
</dbReference>
<dbReference type="InterPro" id="IPR011856">
    <property type="entry name" value="tRNA_endonuc-like_dom_sf"/>
</dbReference>
<feature type="non-terminal residue" evidence="4">
    <location>
        <position position="1"/>
    </location>
</feature>
<dbReference type="AlphaFoldDB" id="A0A0N7Z8I5"/>
<dbReference type="InterPro" id="IPR018593">
    <property type="entry name" value="tRNA-endonuc_su_Sen15"/>
</dbReference>
<proteinExistence type="evidence at transcript level"/>
<dbReference type="Gene3D" id="3.40.1350.10">
    <property type="match status" value="1"/>
</dbReference>
<feature type="domain" description="tRNA-splicing endonuclease subunit Sen15" evidence="3">
    <location>
        <begin position="23"/>
        <end position="113"/>
    </location>
</feature>
<dbReference type="PANTHER" id="PTHR28582:SF1">
    <property type="entry name" value="TRNA-SPLICING ENDONUCLEASE SUBUNIT SEN15"/>
    <property type="match status" value="1"/>
</dbReference>
<keyword evidence="4" id="KW-0540">Nuclease</keyword>
<dbReference type="Pfam" id="PF09631">
    <property type="entry name" value="Sen15"/>
    <property type="match status" value="1"/>
</dbReference>
<sequence length="150" mass="17311">HPVLQEMLKLGCTSQTKVLLAYQTYMELCEVHLLKDVQYHYNKDLDIIYLAATDEDHELYVPVSVKQSFTPEWINSIHQCLSPSGETRKFNLVIRDTDSTCVIYKVTNDLIPPPSPEATKKRKLFEEKRNLIASEIKKNIPELYAEALSK</sequence>
<accession>A0A0N7Z8I5</accession>
<keyword evidence="4" id="KW-0378">Hydrolase</keyword>
<keyword evidence="2" id="KW-0819">tRNA processing</keyword>
<dbReference type="GO" id="GO:0004519">
    <property type="term" value="F:endonuclease activity"/>
    <property type="evidence" value="ECO:0007669"/>
    <property type="project" value="UniProtKB-KW"/>
</dbReference>
<comment type="similarity">
    <text evidence="1">Belongs to the SEN15 family.</text>
</comment>
<reference evidence="4" key="1">
    <citation type="journal article" date="2016" name="PLoS Negl. Trop. Dis.">
        <title>A Deep Insight into the Sialome of Rhodnius neglectus, a Vector of Chagas Disease.</title>
        <authorList>
            <person name="Santiago P.B."/>
            <person name="Assumpcao T.C."/>
            <person name="Araujo C.N."/>
            <person name="Bastos I.M."/>
            <person name="Neves D."/>
            <person name="Silva I.G."/>
            <person name="Charneau S."/>
            <person name="Queiroz R.M."/>
            <person name="Raiol T."/>
            <person name="Oliveira J.V."/>
            <person name="Sousa M.V."/>
            <person name="Calvo E."/>
            <person name="Ribeiro J.M."/>
            <person name="Santana J.M."/>
        </authorList>
    </citation>
    <scope>NUCLEOTIDE SEQUENCE</scope>
    <source>
        <tissue evidence="4">Salivary glands</tissue>
    </source>
</reference>
<protein>
    <submittedName>
        <fullName evidence="4">Putative trna-splicing endonuclease subunit sen15</fullName>
    </submittedName>
</protein>
<dbReference type="EMBL" id="GDKW01003251">
    <property type="protein sequence ID" value="JAI53344.1"/>
    <property type="molecule type" value="mRNA"/>
</dbReference>
<evidence type="ECO:0000313" key="4">
    <source>
        <dbReference type="EMBL" id="JAI53344.1"/>
    </source>
</evidence>
<evidence type="ECO:0000256" key="2">
    <source>
        <dbReference type="ARBA" id="ARBA00022694"/>
    </source>
</evidence>
<feature type="non-terminal residue" evidence="4">
    <location>
        <position position="150"/>
    </location>
</feature>
<dbReference type="InterPro" id="IPR036167">
    <property type="entry name" value="tRNA_intron_Endo_cat-like_sf"/>
</dbReference>